<accession>U1PR49</accession>
<dbReference type="HOGENOM" id="CLU_3401559_0_0_2"/>
<gene>
    <name evidence="1" type="ORF">J07HQW2_02722</name>
</gene>
<protein>
    <submittedName>
        <fullName evidence="1">Uncharacterized protein</fullName>
    </submittedName>
</protein>
<organism evidence="1 2">
    <name type="scientific">Haloquadratum walsbyi J07HQW2</name>
    <dbReference type="NCBI Taxonomy" id="1238425"/>
    <lineage>
        <taxon>Archaea</taxon>
        <taxon>Methanobacteriati</taxon>
        <taxon>Methanobacteriota</taxon>
        <taxon>Stenosarchaea group</taxon>
        <taxon>Halobacteria</taxon>
        <taxon>Halobacteriales</taxon>
        <taxon>Haloferacaceae</taxon>
        <taxon>Haloquadratum</taxon>
    </lineage>
</organism>
<sequence>MTIEGSDGGDTVLNVKKVDASGISSEVLHQ</sequence>
<dbReference type="AlphaFoldDB" id="U1PR49"/>
<dbReference type="EMBL" id="KE356561">
    <property type="protein sequence ID" value="ERG96247.1"/>
    <property type="molecule type" value="Genomic_DNA"/>
</dbReference>
<reference evidence="1 2" key="1">
    <citation type="journal article" date="2013" name="PLoS ONE">
        <title>Assembly-driven community genomics of a hypersaline microbial ecosystem.</title>
        <authorList>
            <person name="Podell S."/>
            <person name="Ugalde J.A."/>
            <person name="Narasingarao P."/>
            <person name="Banfield J.F."/>
            <person name="Heidelberg K.B."/>
            <person name="Allen E.E."/>
        </authorList>
    </citation>
    <scope>NUCLEOTIDE SEQUENCE [LARGE SCALE GENOMIC DNA]</scope>
    <source>
        <strain evidence="2">J07HQW2</strain>
    </source>
</reference>
<evidence type="ECO:0000313" key="2">
    <source>
        <dbReference type="Proteomes" id="UP000030710"/>
    </source>
</evidence>
<name>U1PR49_9EURY</name>
<dbReference type="Proteomes" id="UP000030710">
    <property type="component" value="Unassembled WGS sequence"/>
</dbReference>
<proteinExistence type="predicted"/>
<evidence type="ECO:0000313" key="1">
    <source>
        <dbReference type="EMBL" id="ERG96247.1"/>
    </source>
</evidence>